<name>A0ABQ9IK73_9NEOP</name>
<sequence length="73" mass="8815">MQHPHPFLNRVMSKKRNHFLDQDFEYSNTGKIQKSCFQKLLNVSFQDLKFTLKFSQQHLDVLRTQRHKAKRAV</sequence>
<evidence type="ECO:0000313" key="1">
    <source>
        <dbReference type="EMBL" id="KAJ8897094.1"/>
    </source>
</evidence>
<protein>
    <submittedName>
        <fullName evidence="1">Uncharacterized protein</fullName>
    </submittedName>
</protein>
<evidence type="ECO:0000313" key="2">
    <source>
        <dbReference type="Proteomes" id="UP001159363"/>
    </source>
</evidence>
<comment type="caution">
    <text evidence="1">The sequence shown here is derived from an EMBL/GenBank/DDBJ whole genome shotgun (WGS) entry which is preliminary data.</text>
</comment>
<gene>
    <name evidence="1" type="ORF">PR048_002440</name>
</gene>
<dbReference type="Proteomes" id="UP001159363">
    <property type="component" value="Chromosome 1"/>
</dbReference>
<keyword evidence="2" id="KW-1185">Reference proteome</keyword>
<accession>A0ABQ9IK73</accession>
<dbReference type="EMBL" id="JARBHB010000001">
    <property type="protein sequence ID" value="KAJ8897094.1"/>
    <property type="molecule type" value="Genomic_DNA"/>
</dbReference>
<proteinExistence type="predicted"/>
<reference evidence="1 2" key="1">
    <citation type="submission" date="2023-02" db="EMBL/GenBank/DDBJ databases">
        <title>LHISI_Scaffold_Assembly.</title>
        <authorList>
            <person name="Stuart O.P."/>
            <person name="Cleave R."/>
            <person name="Magrath M.J.L."/>
            <person name="Mikheyev A.S."/>
        </authorList>
    </citation>
    <scope>NUCLEOTIDE SEQUENCE [LARGE SCALE GENOMIC DNA]</scope>
    <source>
        <strain evidence="1">Daus_M_001</strain>
        <tissue evidence="1">Leg muscle</tissue>
    </source>
</reference>
<organism evidence="1 2">
    <name type="scientific">Dryococelus australis</name>
    <dbReference type="NCBI Taxonomy" id="614101"/>
    <lineage>
        <taxon>Eukaryota</taxon>
        <taxon>Metazoa</taxon>
        <taxon>Ecdysozoa</taxon>
        <taxon>Arthropoda</taxon>
        <taxon>Hexapoda</taxon>
        <taxon>Insecta</taxon>
        <taxon>Pterygota</taxon>
        <taxon>Neoptera</taxon>
        <taxon>Polyneoptera</taxon>
        <taxon>Phasmatodea</taxon>
        <taxon>Verophasmatodea</taxon>
        <taxon>Anareolatae</taxon>
        <taxon>Phasmatidae</taxon>
        <taxon>Eurycanthinae</taxon>
        <taxon>Dryococelus</taxon>
    </lineage>
</organism>